<dbReference type="Pfam" id="PF00385">
    <property type="entry name" value="Chromo"/>
    <property type="match status" value="2"/>
</dbReference>
<feature type="domain" description="Chromo" evidence="4">
    <location>
        <begin position="187"/>
        <end position="236"/>
    </location>
</feature>
<dbReference type="Gene3D" id="2.40.50.40">
    <property type="match status" value="2"/>
</dbReference>
<dbReference type="SMART" id="SM00298">
    <property type="entry name" value="CHROMO"/>
    <property type="match status" value="2"/>
</dbReference>
<accession>A0A8D8LFA5</accession>
<keyword evidence="2" id="KW-0539">Nucleus</keyword>
<feature type="compositionally biased region" description="Basic and acidic residues" evidence="3">
    <location>
        <begin position="99"/>
        <end position="111"/>
    </location>
</feature>
<dbReference type="GO" id="GO:0005694">
    <property type="term" value="C:chromosome"/>
    <property type="evidence" value="ECO:0007669"/>
    <property type="project" value="UniProtKB-ARBA"/>
</dbReference>
<dbReference type="SUPFAM" id="SSF54160">
    <property type="entry name" value="Chromo domain-like"/>
    <property type="match status" value="2"/>
</dbReference>
<dbReference type="InterPro" id="IPR023780">
    <property type="entry name" value="Chromo_domain"/>
</dbReference>
<evidence type="ECO:0000256" key="2">
    <source>
        <dbReference type="ARBA" id="ARBA00023242"/>
    </source>
</evidence>
<dbReference type="PANTHER" id="PTHR22812">
    <property type="entry name" value="CHROMOBOX PROTEIN"/>
    <property type="match status" value="1"/>
</dbReference>
<proteinExistence type="predicted"/>
<comment type="subcellular location">
    <subcellularLocation>
        <location evidence="1">Nucleus</location>
    </subcellularLocation>
</comment>
<feature type="compositionally biased region" description="Basic residues" evidence="3">
    <location>
        <begin position="136"/>
        <end position="151"/>
    </location>
</feature>
<dbReference type="GO" id="GO:0005634">
    <property type="term" value="C:nucleus"/>
    <property type="evidence" value="ECO:0007669"/>
    <property type="project" value="UniProtKB-SubCell"/>
</dbReference>
<protein>
    <submittedName>
        <fullName evidence="5">Chromodomain Y-like protein</fullName>
    </submittedName>
</protein>
<dbReference type="InterPro" id="IPR017984">
    <property type="entry name" value="Chromo_dom_subgr"/>
</dbReference>
<dbReference type="EMBL" id="HBUF01013816">
    <property type="protein sequence ID" value="CAG6608989.1"/>
    <property type="molecule type" value="Transcribed_RNA"/>
</dbReference>
<dbReference type="CDD" id="cd00024">
    <property type="entry name" value="CD_CSD"/>
    <property type="match status" value="2"/>
</dbReference>
<feature type="compositionally biased region" description="Basic residues" evidence="3">
    <location>
        <begin position="159"/>
        <end position="170"/>
    </location>
</feature>
<feature type="region of interest" description="Disordered" evidence="3">
    <location>
        <begin position="80"/>
        <end position="190"/>
    </location>
</feature>
<evidence type="ECO:0000313" key="5">
    <source>
        <dbReference type="EMBL" id="CAG6608989.1"/>
    </source>
</evidence>
<dbReference type="PRINTS" id="PR00504">
    <property type="entry name" value="CHROMODOMAIN"/>
</dbReference>
<organism evidence="5">
    <name type="scientific">Cacopsylla melanoneura</name>
    <dbReference type="NCBI Taxonomy" id="428564"/>
    <lineage>
        <taxon>Eukaryota</taxon>
        <taxon>Metazoa</taxon>
        <taxon>Ecdysozoa</taxon>
        <taxon>Arthropoda</taxon>
        <taxon>Hexapoda</taxon>
        <taxon>Insecta</taxon>
        <taxon>Pterygota</taxon>
        <taxon>Neoptera</taxon>
        <taxon>Paraneoptera</taxon>
        <taxon>Hemiptera</taxon>
        <taxon>Sternorrhyncha</taxon>
        <taxon>Psylloidea</taxon>
        <taxon>Psyllidae</taxon>
        <taxon>Psyllinae</taxon>
        <taxon>Cacopsylla</taxon>
    </lineage>
</organism>
<dbReference type="InterPro" id="IPR023779">
    <property type="entry name" value="Chromodomain_CS"/>
</dbReference>
<reference evidence="5" key="1">
    <citation type="submission" date="2021-05" db="EMBL/GenBank/DDBJ databases">
        <authorList>
            <person name="Alioto T."/>
            <person name="Alioto T."/>
            <person name="Gomez Garrido J."/>
        </authorList>
    </citation>
    <scope>NUCLEOTIDE SEQUENCE</scope>
</reference>
<name>A0A8D8LFA5_9HEMI</name>
<feature type="compositionally biased region" description="Acidic residues" evidence="3">
    <location>
        <begin position="20"/>
        <end position="30"/>
    </location>
</feature>
<dbReference type="AlphaFoldDB" id="A0A8D8LFA5"/>
<feature type="domain" description="Chromo" evidence="4">
    <location>
        <begin position="32"/>
        <end position="92"/>
    </location>
</feature>
<evidence type="ECO:0000256" key="3">
    <source>
        <dbReference type="SAM" id="MobiDB-lite"/>
    </source>
</evidence>
<feature type="compositionally biased region" description="Acidic residues" evidence="3">
    <location>
        <begin position="175"/>
        <end position="188"/>
    </location>
</feature>
<evidence type="ECO:0000259" key="4">
    <source>
        <dbReference type="PROSITE" id="PS50013"/>
    </source>
</evidence>
<dbReference type="InterPro" id="IPR016197">
    <property type="entry name" value="Chromo-like_dom_sf"/>
</dbReference>
<dbReference type="PROSITE" id="PS00598">
    <property type="entry name" value="CHROMO_1"/>
    <property type="match status" value="1"/>
</dbReference>
<sequence length="284" mass="31996">MAKRKGGKASGKAKATKNDIEEDAGSVDNEEYEVEKVIHHRKFTNGGVEYLIRWKGYGPDDDTWEKESNLTSSAVLIAEYKENNKVSSDEEELDEEKLDEEKTNGKENKSGDEDENDDDDPAPAKKKKSNPAAAKKEKKTSKSKGRGRPKGSTKDEAAKKKKSSAAKKKNKKDESSEDEGEETTEEYEVERIIEVHNGKHGKEYLVRWKGFTSKDDTWEPEEHLTCPDLIKQFNDKLGKIKSVTPKFLACCPAHFQPIECTPFGRAAANERATHKRSEQNTTEE</sequence>
<dbReference type="EMBL" id="HBUF01342650">
    <property type="protein sequence ID" value="CAG6705693.1"/>
    <property type="molecule type" value="Transcribed_RNA"/>
</dbReference>
<feature type="compositionally biased region" description="Acidic residues" evidence="3">
    <location>
        <begin position="89"/>
        <end position="98"/>
    </location>
</feature>
<feature type="compositionally biased region" description="Acidic residues" evidence="3">
    <location>
        <begin position="112"/>
        <end position="121"/>
    </location>
</feature>
<feature type="region of interest" description="Disordered" evidence="3">
    <location>
        <begin position="1"/>
        <end position="30"/>
    </location>
</feature>
<dbReference type="InterPro" id="IPR051219">
    <property type="entry name" value="Heterochromatin_chromo-domain"/>
</dbReference>
<dbReference type="InterPro" id="IPR000953">
    <property type="entry name" value="Chromo/chromo_shadow_dom"/>
</dbReference>
<evidence type="ECO:0000256" key="1">
    <source>
        <dbReference type="ARBA" id="ARBA00004123"/>
    </source>
</evidence>
<dbReference type="PROSITE" id="PS50013">
    <property type="entry name" value="CHROMO_2"/>
    <property type="match status" value="2"/>
</dbReference>